<dbReference type="Proteomes" id="UP001604277">
    <property type="component" value="Unassembled WGS sequence"/>
</dbReference>
<gene>
    <name evidence="1" type="ORF">Fot_11800</name>
</gene>
<name>A0ABD1WLD3_9LAMI</name>
<comment type="caution">
    <text evidence="1">The sequence shown here is derived from an EMBL/GenBank/DDBJ whole genome shotgun (WGS) entry which is preliminary data.</text>
</comment>
<organism evidence="1 2">
    <name type="scientific">Forsythia ovata</name>
    <dbReference type="NCBI Taxonomy" id="205694"/>
    <lineage>
        <taxon>Eukaryota</taxon>
        <taxon>Viridiplantae</taxon>
        <taxon>Streptophyta</taxon>
        <taxon>Embryophyta</taxon>
        <taxon>Tracheophyta</taxon>
        <taxon>Spermatophyta</taxon>
        <taxon>Magnoliopsida</taxon>
        <taxon>eudicotyledons</taxon>
        <taxon>Gunneridae</taxon>
        <taxon>Pentapetalae</taxon>
        <taxon>asterids</taxon>
        <taxon>lamiids</taxon>
        <taxon>Lamiales</taxon>
        <taxon>Oleaceae</taxon>
        <taxon>Forsythieae</taxon>
        <taxon>Forsythia</taxon>
    </lineage>
</organism>
<keyword evidence="2" id="KW-1185">Reference proteome</keyword>
<sequence>MDQLLKKVLLQGILDRGLYKLLATPSTSSSSIFVTSSLSSQSPPAQVHLTRINSASVWHSRLGHPSSKIVHSILSVITDYLHLIRLEPQIHDFYINLSDVFAKAGRVDYLKRIRTLMKDKRDKEVSSGTQHD</sequence>
<reference evidence="2" key="1">
    <citation type="submission" date="2024-07" db="EMBL/GenBank/DDBJ databases">
        <title>Two chromosome-level genome assemblies of Korean endemic species Abeliophyllum distichum and Forsythia ovata (Oleaceae).</title>
        <authorList>
            <person name="Jang H."/>
        </authorList>
    </citation>
    <scope>NUCLEOTIDE SEQUENCE [LARGE SCALE GENOMIC DNA]</scope>
</reference>
<evidence type="ECO:0000313" key="2">
    <source>
        <dbReference type="Proteomes" id="UP001604277"/>
    </source>
</evidence>
<dbReference type="AlphaFoldDB" id="A0ABD1WLD3"/>
<accession>A0ABD1WLD3</accession>
<dbReference type="EMBL" id="JBFOLJ010000003">
    <property type="protein sequence ID" value="KAL2550270.1"/>
    <property type="molecule type" value="Genomic_DNA"/>
</dbReference>
<evidence type="ECO:0000313" key="1">
    <source>
        <dbReference type="EMBL" id="KAL2550270.1"/>
    </source>
</evidence>
<proteinExistence type="predicted"/>
<protein>
    <submittedName>
        <fullName evidence="1">GAG-pre-integrase domain</fullName>
    </submittedName>
</protein>